<organism evidence="1 2">
    <name type="scientific">Theileria equi strain WA</name>
    <dbReference type="NCBI Taxonomy" id="1537102"/>
    <lineage>
        <taxon>Eukaryota</taxon>
        <taxon>Sar</taxon>
        <taxon>Alveolata</taxon>
        <taxon>Apicomplexa</taxon>
        <taxon>Aconoidasida</taxon>
        <taxon>Piroplasmida</taxon>
        <taxon>Theileriidae</taxon>
        <taxon>Theileria</taxon>
    </lineage>
</organism>
<name>L1LG92_THEEQ</name>
<comment type="caution">
    <text evidence="1">The sequence shown here is derived from an EMBL/GenBank/DDBJ whole genome shotgun (WGS) entry which is preliminary data.</text>
</comment>
<proteinExistence type="predicted"/>
<dbReference type="KEGG" id="beq:BEWA_043200"/>
<keyword evidence="2" id="KW-1185">Reference proteome</keyword>
<dbReference type="RefSeq" id="XP_004833731.1">
    <property type="nucleotide sequence ID" value="XM_004833674.1"/>
</dbReference>
<gene>
    <name evidence="1" type="ORF">BEWA_043200</name>
</gene>
<evidence type="ECO:0000313" key="2">
    <source>
        <dbReference type="Proteomes" id="UP000031512"/>
    </source>
</evidence>
<protein>
    <submittedName>
        <fullName evidence="1">Uncharacterized protein</fullName>
    </submittedName>
</protein>
<sequence>MSFVSKICTYSRAAVCANSSCYLRYKGFINNVDSSKSEKTSKPLKCFDLVQRDVFWCSQALSLHGFVYPIEISTCISEYICKNKRNRLALRKKRKRMGERISLRYR</sequence>
<dbReference type="EMBL" id="ACOU01000002">
    <property type="protein sequence ID" value="EKX74279.1"/>
    <property type="molecule type" value="Genomic_DNA"/>
</dbReference>
<reference evidence="1 2" key="1">
    <citation type="journal article" date="2012" name="BMC Genomics">
        <title>Comparative genomic analysis and phylogenetic position of Theileria equi.</title>
        <authorList>
            <person name="Kappmeyer L.S."/>
            <person name="Thiagarajan M."/>
            <person name="Herndon D.R."/>
            <person name="Ramsay J.D."/>
            <person name="Caler E."/>
            <person name="Djikeng A."/>
            <person name="Gillespie J.J."/>
            <person name="Lau A.O."/>
            <person name="Roalson E.H."/>
            <person name="Silva J.C."/>
            <person name="Silva M.G."/>
            <person name="Suarez C.E."/>
            <person name="Ueti M.W."/>
            <person name="Nene V.M."/>
            <person name="Mealey R.H."/>
            <person name="Knowles D.P."/>
            <person name="Brayton K.A."/>
        </authorList>
    </citation>
    <scope>NUCLEOTIDE SEQUENCE [LARGE SCALE GENOMIC DNA]</scope>
    <source>
        <strain evidence="1 2">WA</strain>
    </source>
</reference>
<accession>L1LG92</accession>
<dbReference type="VEuPathDB" id="PiroplasmaDB:BEWA_043200"/>
<dbReference type="AlphaFoldDB" id="L1LG92"/>
<evidence type="ECO:0000313" key="1">
    <source>
        <dbReference type="EMBL" id="EKX74279.1"/>
    </source>
</evidence>
<dbReference type="GeneID" id="15807727"/>
<dbReference type="Proteomes" id="UP000031512">
    <property type="component" value="Unassembled WGS sequence"/>
</dbReference>